<keyword evidence="5 6" id="KW-0482">Metalloprotease</keyword>
<reference evidence="9 10" key="1">
    <citation type="submission" date="2023-08" db="EMBL/GenBank/DDBJ databases">
        <title>Oxalobacteraceae gen .nov., isolated from river sludge outside the plant.</title>
        <authorList>
            <person name="Zhao S.Y."/>
        </authorList>
    </citation>
    <scope>NUCLEOTIDE SEQUENCE [LARGE SCALE GENOMIC DNA]</scope>
    <source>
        <strain evidence="9 10">R-40</strain>
    </source>
</reference>
<sequence length="273" mass="30366">MRYEPKLPEHNDNVSHEKPAREFLTILVGFLVVAAILFWVLGLLVDVAVDHMSPSTEARINEAVAFKWEQEKPYAPEKQAMLQKMVEELRQCAGVPFKVTVHLAKSEQPNAAVFPGGHIVVFSGLLDKVGSENGLAFVMAHEFSHLKNRDHLRAMGRGLLIAGVMALLTGADSDITQILMPVDRLGNARHSQKREMEADTTALQVLNCRYGHVGGATEFFEAMKNDERADDKGFSHYFGSHPQVQARIDNINRLIEQAGMKRDAVALLEKNSN</sequence>
<accession>A0ABU1BRS1</accession>
<dbReference type="EMBL" id="JAUYVH010000011">
    <property type="protein sequence ID" value="MDQ9171703.1"/>
    <property type="molecule type" value="Genomic_DNA"/>
</dbReference>
<dbReference type="Pfam" id="PF01435">
    <property type="entry name" value="Peptidase_M48"/>
    <property type="match status" value="1"/>
</dbReference>
<dbReference type="Gene3D" id="3.30.2010.10">
    <property type="entry name" value="Metalloproteases ('zincins'), catalytic domain"/>
    <property type="match status" value="1"/>
</dbReference>
<dbReference type="Proteomes" id="UP001225596">
    <property type="component" value="Unassembled WGS sequence"/>
</dbReference>
<dbReference type="InterPro" id="IPR051156">
    <property type="entry name" value="Mito/Outer_Membr_Metalloprot"/>
</dbReference>
<keyword evidence="10" id="KW-1185">Reference proteome</keyword>
<evidence type="ECO:0000313" key="9">
    <source>
        <dbReference type="EMBL" id="MDQ9171703.1"/>
    </source>
</evidence>
<keyword evidence="7" id="KW-0812">Transmembrane</keyword>
<keyword evidence="4 6" id="KW-0862">Zinc</keyword>
<evidence type="ECO:0000259" key="8">
    <source>
        <dbReference type="Pfam" id="PF01435"/>
    </source>
</evidence>
<evidence type="ECO:0000256" key="5">
    <source>
        <dbReference type="ARBA" id="ARBA00023049"/>
    </source>
</evidence>
<keyword evidence="2" id="KW-0479">Metal-binding</keyword>
<dbReference type="InterPro" id="IPR001915">
    <property type="entry name" value="Peptidase_M48"/>
</dbReference>
<comment type="caution">
    <text evidence="9">The sequence shown here is derived from an EMBL/GenBank/DDBJ whole genome shotgun (WGS) entry which is preliminary data.</text>
</comment>
<gene>
    <name evidence="9" type="ORF">Q8A64_14915</name>
</gene>
<dbReference type="PANTHER" id="PTHR22726">
    <property type="entry name" value="METALLOENDOPEPTIDASE OMA1"/>
    <property type="match status" value="1"/>
</dbReference>
<dbReference type="CDD" id="cd07332">
    <property type="entry name" value="M48C_Oma1_like"/>
    <property type="match status" value="1"/>
</dbReference>
<protein>
    <submittedName>
        <fullName evidence="9">M48 family metallopeptidase</fullName>
    </submittedName>
</protein>
<comment type="similarity">
    <text evidence="6">Belongs to the peptidase M48 family.</text>
</comment>
<evidence type="ECO:0000256" key="1">
    <source>
        <dbReference type="ARBA" id="ARBA00022670"/>
    </source>
</evidence>
<evidence type="ECO:0000256" key="6">
    <source>
        <dbReference type="RuleBase" id="RU003983"/>
    </source>
</evidence>
<evidence type="ECO:0000256" key="7">
    <source>
        <dbReference type="SAM" id="Phobius"/>
    </source>
</evidence>
<evidence type="ECO:0000313" key="10">
    <source>
        <dbReference type="Proteomes" id="UP001225596"/>
    </source>
</evidence>
<feature type="domain" description="Peptidase M48" evidence="8">
    <location>
        <begin position="76"/>
        <end position="253"/>
    </location>
</feature>
<keyword evidence="3 6" id="KW-0378">Hydrolase</keyword>
<keyword evidence="7" id="KW-0472">Membrane</keyword>
<feature type="transmembrane region" description="Helical" evidence="7">
    <location>
        <begin position="23"/>
        <end position="49"/>
    </location>
</feature>
<keyword evidence="1 6" id="KW-0645">Protease</keyword>
<evidence type="ECO:0000256" key="3">
    <source>
        <dbReference type="ARBA" id="ARBA00022801"/>
    </source>
</evidence>
<keyword evidence="7" id="KW-1133">Transmembrane helix</keyword>
<dbReference type="RefSeq" id="WP_338437643.1">
    <property type="nucleotide sequence ID" value="NZ_JAUYVH010000011.1"/>
</dbReference>
<comment type="cofactor">
    <cofactor evidence="6">
        <name>Zn(2+)</name>
        <dbReference type="ChEBI" id="CHEBI:29105"/>
    </cofactor>
    <text evidence="6">Binds 1 zinc ion per subunit.</text>
</comment>
<evidence type="ECO:0000256" key="2">
    <source>
        <dbReference type="ARBA" id="ARBA00022723"/>
    </source>
</evidence>
<name>A0ABU1BRS1_9BURK</name>
<evidence type="ECO:0000256" key="4">
    <source>
        <dbReference type="ARBA" id="ARBA00022833"/>
    </source>
</evidence>
<organism evidence="9 10">
    <name type="scientific">Keguizhuia sedimenti</name>
    <dbReference type="NCBI Taxonomy" id="3064264"/>
    <lineage>
        <taxon>Bacteria</taxon>
        <taxon>Pseudomonadati</taxon>
        <taxon>Pseudomonadota</taxon>
        <taxon>Betaproteobacteria</taxon>
        <taxon>Burkholderiales</taxon>
        <taxon>Oxalobacteraceae</taxon>
        <taxon>Keguizhuia</taxon>
    </lineage>
</organism>
<proteinExistence type="inferred from homology"/>
<dbReference type="PANTHER" id="PTHR22726:SF1">
    <property type="entry name" value="METALLOENDOPEPTIDASE OMA1, MITOCHONDRIAL"/>
    <property type="match status" value="1"/>
</dbReference>